<protein>
    <recommendedName>
        <fullName evidence="5">PNPLA domain-containing protein</fullName>
    </recommendedName>
</protein>
<organism evidence="6 7">
    <name type="scientific">Rhizoctonia solani</name>
    <dbReference type="NCBI Taxonomy" id="456999"/>
    <lineage>
        <taxon>Eukaryota</taxon>
        <taxon>Fungi</taxon>
        <taxon>Dikarya</taxon>
        <taxon>Basidiomycota</taxon>
        <taxon>Agaricomycotina</taxon>
        <taxon>Agaricomycetes</taxon>
        <taxon>Cantharellales</taxon>
        <taxon>Ceratobasidiaceae</taxon>
        <taxon>Rhizoctonia</taxon>
    </lineage>
</organism>
<name>A0A8H3D8M7_9AGAM</name>
<dbReference type="EMBL" id="CAJMWZ010005653">
    <property type="protein sequence ID" value="CAE6509083.1"/>
    <property type="molecule type" value="Genomic_DNA"/>
</dbReference>
<accession>A0A8H3D8M7</accession>
<dbReference type="AlphaFoldDB" id="A0A8H3D8M7"/>
<feature type="short sequence motif" description="GXGXXG" evidence="4">
    <location>
        <begin position="10"/>
        <end position="15"/>
    </location>
</feature>
<feature type="domain" description="PNPLA" evidence="5">
    <location>
        <begin position="6"/>
        <end position="203"/>
    </location>
</feature>
<evidence type="ECO:0000256" key="1">
    <source>
        <dbReference type="ARBA" id="ARBA00022801"/>
    </source>
</evidence>
<dbReference type="PANTHER" id="PTHR24185:SF1">
    <property type="entry name" value="CALCIUM-INDEPENDENT PHOSPHOLIPASE A2-GAMMA"/>
    <property type="match status" value="1"/>
</dbReference>
<dbReference type="InterPro" id="IPR002641">
    <property type="entry name" value="PNPLA_dom"/>
</dbReference>
<dbReference type="Proteomes" id="UP000663850">
    <property type="component" value="Unassembled WGS sequence"/>
</dbReference>
<evidence type="ECO:0000256" key="4">
    <source>
        <dbReference type="PROSITE-ProRule" id="PRU01161"/>
    </source>
</evidence>
<proteinExistence type="predicted"/>
<dbReference type="GO" id="GO:0016042">
    <property type="term" value="P:lipid catabolic process"/>
    <property type="evidence" value="ECO:0007669"/>
    <property type="project" value="UniProtKB-KW"/>
</dbReference>
<comment type="caution">
    <text evidence="4">Lacks conserved residue(s) required for the propagation of feature annotation.</text>
</comment>
<dbReference type="GO" id="GO:0016020">
    <property type="term" value="C:membrane"/>
    <property type="evidence" value="ECO:0007669"/>
    <property type="project" value="TreeGrafter"/>
</dbReference>
<keyword evidence="1" id="KW-0378">Hydrolase</keyword>
<dbReference type="SUPFAM" id="SSF52151">
    <property type="entry name" value="FabD/lysophospholipase-like"/>
    <property type="match status" value="1"/>
</dbReference>
<dbReference type="Gene3D" id="3.40.1090.10">
    <property type="entry name" value="Cytosolic phospholipase A2 catalytic domain"/>
    <property type="match status" value="1"/>
</dbReference>
<dbReference type="Pfam" id="PF01734">
    <property type="entry name" value="Patatin"/>
    <property type="match status" value="1"/>
</dbReference>
<evidence type="ECO:0000256" key="3">
    <source>
        <dbReference type="ARBA" id="ARBA00023098"/>
    </source>
</evidence>
<keyword evidence="2" id="KW-0442">Lipid degradation</keyword>
<feature type="non-terminal residue" evidence="6">
    <location>
        <position position="1"/>
    </location>
</feature>
<dbReference type="InterPro" id="IPR016035">
    <property type="entry name" value="Acyl_Trfase/lysoPLipase"/>
</dbReference>
<comment type="caution">
    <text evidence="6">The sequence shown here is derived from an EMBL/GenBank/DDBJ whole genome shotgun (WGS) entry which is preliminary data.</text>
</comment>
<reference evidence="6" key="1">
    <citation type="submission" date="2021-01" db="EMBL/GenBank/DDBJ databases">
        <authorList>
            <person name="Kaushik A."/>
        </authorList>
    </citation>
    <scope>NUCLEOTIDE SEQUENCE</scope>
    <source>
        <strain evidence="6">Type strain: AG8-Rh-89/</strain>
    </source>
</reference>
<gene>
    <name evidence="6" type="ORF">RDB_LOCUS104500</name>
</gene>
<dbReference type="PROSITE" id="PS51635">
    <property type="entry name" value="PNPLA"/>
    <property type="match status" value="1"/>
</dbReference>
<evidence type="ECO:0000313" key="6">
    <source>
        <dbReference type="EMBL" id="CAE6509083.1"/>
    </source>
</evidence>
<sequence length="226" mass="24460">MASNGTAEDGGGVRGLSSLIILQEVMRRIENAKFIDANPYEHFDVIAGTGTGGITACMLGRLQMPVSKAIQEYVKLVEDVFREKKWNGPTMYKGTKLQEALKKMVREATGSEAEMMNKVQDSNGCKTVVFAMARHNLSAGLPVMFRSYPVSTNPGPECTIVNALYATMAHPDLFKSIDIVHSGVSQSFIGGEIGCSNPLVHVLTEVKQLYPDRHVSCIISIGAGHA</sequence>
<evidence type="ECO:0000256" key="2">
    <source>
        <dbReference type="ARBA" id="ARBA00022963"/>
    </source>
</evidence>
<keyword evidence="3" id="KW-0443">Lipid metabolism</keyword>
<evidence type="ECO:0000259" key="5">
    <source>
        <dbReference type="PROSITE" id="PS51635"/>
    </source>
</evidence>
<dbReference type="GO" id="GO:0047499">
    <property type="term" value="F:calcium-independent phospholipase A2 activity"/>
    <property type="evidence" value="ECO:0007669"/>
    <property type="project" value="TreeGrafter"/>
</dbReference>
<dbReference type="GO" id="GO:0019369">
    <property type="term" value="P:arachidonate metabolic process"/>
    <property type="evidence" value="ECO:0007669"/>
    <property type="project" value="TreeGrafter"/>
</dbReference>
<dbReference type="PANTHER" id="PTHR24185">
    <property type="entry name" value="CALCIUM-INDEPENDENT PHOSPHOLIPASE A2-GAMMA"/>
    <property type="match status" value="1"/>
</dbReference>
<dbReference type="GO" id="GO:0046486">
    <property type="term" value="P:glycerolipid metabolic process"/>
    <property type="evidence" value="ECO:0007669"/>
    <property type="project" value="UniProtKB-ARBA"/>
</dbReference>
<evidence type="ECO:0000313" key="7">
    <source>
        <dbReference type="Proteomes" id="UP000663850"/>
    </source>
</evidence>